<keyword evidence="1" id="KW-0802">TPR repeat</keyword>
<dbReference type="Pfam" id="PF13365">
    <property type="entry name" value="Trypsin_2"/>
    <property type="match status" value="1"/>
</dbReference>
<keyword evidence="2" id="KW-0732">Signal</keyword>
<feature type="repeat" description="TPR" evidence="1">
    <location>
        <begin position="254"/>
        <end position="287"/>
    </location>
</feature>
<dbReference type="PANTHER" id="PTHR43019">
    <property type="entry name" value="SERINE ENDOPROTEASE DEGS"/>
    <property type="match status" value="1"/>
</dbReference>
<dbReference type="PROSITE" id="PS50005">
    <property type="entry name" value="TPR"/>
    <property type="match status" value="1"/>
</dbReference>
<dbReference type="SUPFAM" id="SSF50494">
    <property type="entry name" value="Trypsin-like serine proteases"/>
    <property type="match status" value="1"/>
</dbReference>
<evidence type="ECO:0000313" key="4">
    <source>
        <dbReference type="Proteomes" id="UP000807785"/>
    </source>
</evidence>
<dbReference type="Proteomes" id="UP000807785">
    <property type="component" value="Unassembled WGS sequence"/>
</dbReference>
<proteinExistence type="predicted"/>
<evidence type="ECO:0000256" key="2">
    <source>
        <dbReference type="SAM" id="SignalP"/>
    </source>
</evidence>
<comment type="caution">
    <text evidence="3">The sequence shown here is derived from an EMBL/GenBank/DDBJ whole genome shotgun (WGS) entry which is preliminary data.</text>
</comment>
<dbReference type="EMBL" id="JADJEV010000005">
    <property type="protein sequence ID" value="MBK6974918.1"/>
    <property type="molecule type" value="Genomic_DNA"/>
</dbReference>
<evidence type="ECO:0000256" key="1">
    <source>
        <dbReference type="PROSITE-ProRule" id="PRU00339"/>
    </source>
</evidence>
<dbReference type="InterPro" id="IPR009003">
    <property type="entry name" value="Peptidase_S1_PA"/>
</dbReference>
<dbReference type="InterPro" id="IPR011990">
    <property type="entry name" value="TPR-like_helical_dom_sf"/>
</dbReference>
<dbReference type="SUPFAM" id="SSF48452">
    <property type="entry name" value="TPR-like"/>
    <property type="match status" value="1"/>
</dbReference>
<feature type="chain" id="PRO_5038651429" evidence="2">
    <location>
        <begin position="19"/>
        <end position="336"/>
    </location>
</feature>
<accession>A0A9D7HNL8</accession>
<evidence type="ECO:0000313" key="3">
    <source>
        <dbReference type="EMBL" id="MBK6974918.1"/>
    </source>
</evidence>
<feature type="signal peptide" evidence="2">
    <location>
        <begin position="1"/>
        <end position="18"/>
    </location>
</feature>
<protein>
    <submittedName>
        <fullName evidence="3">Trypsin-like peptidase domain-containing protein</fullName>
    </submittedName>
</protein>
<organism evidence="3 4">
    <name type="scientific">Candidatus Methylophosphatis roskildensis</name>
    <dbReference type="NCBI Taxonomy" id="2899263"/>
    <lineage>
        <taxon>Bacteria</taxon>
        <taxon>Pseudomonadati</taxon>
        <taxon>Pseudomonadota</taxon>
        <taxon>Betaproteobacteria</taxon>
        <taxon>Nitrosomonadales</taxon>
        <taxon>Sterolibacteriaceae</taxon>
        <taxon>Candidatus Methylophosphatis</taxon>
    </lineage>
</organism>
<dbReference type="PANTHER" id="PTHR43019:SF23">
    <property type="entry name" value="PROTEASE DO-LIKE 5, CHLOROPLASTIC"/>
    <property type="match status" value="1"/>
</dbReference>
<dbReference type="InterPro" id="IPR019734">
    <property type="entry name" value="TPR_rpt"/>
</dbReference>
<name>A0A9D7HNL8_9PROT</name>
<reference evidence="3" key="1">
    <citation type="submission" date="2020-10" db="EMBL/GenBank/DDBJ databases">
        <title>Connecting structure to function with the recovery of over 1000 high-quality activated sludge metagenome-assembled genomes encoding full-length rRNA genes using long-read sequencing.</title>
        <authorList>
            <person name="Singleton C.M."/>
            <person name="Petriglieri F."/>
            <person name="Kristensen J.M."/>
            <person name="Kirkegaard R.H."/>
            <person name="Michaelsen T.Y."/>
            <person name="Andersen M.H."/>
            <person name="Karst S.M."/>
            <person name="Dueholm M.S."/>
            <person name="Nielsen P.H."/>
            <person name="Albertsen M."/>
        </authorList>
    </citation>
    <scope>NUCLEOTIDE SEQUENCE</scope>
    <source>
        <strain evidence="3">Bjer_18-Q3-R1-45_BAT3C.347</strain>
    </source>
</reference>
<dbReference type="Gene3D" id="2.40.10.10">
    <property type="entry name" value="Trypsin-like serine proteases"/>
    <property type="match status" value="2"/>
</dbReference>
<sequence>MRGSLLLLLALVATPTAADVDSAFITRLSMSVVKVRALATNGKTLLGSGVVVGPDEVLTNCHVTRDARSVAIVKSALNFNVYSQKADVEHDLCLLRTDPMPLRPVAVRSLTSVKPGERSFYFGFTGGIESFFAQGKVTALHGLDGSSVIETTSGFSLGASGGGLFDEQGRLLGITTFLAAGHKGAYYAMPADWLERLRTHQSHEIGPLSGSPLWDKPESEQPYFLRVGRLLEQKRWDEAASLGASWARAEVANPGAWLALGTALSMLSRNREAQAALERTVELSPDDPRGLYQLGVVLARSGQGGRAESVQTTLAAVDADLAGKLQQTIIECARLC</sequence>
<dbReference type="InterPro" id="IPR043504">
    <property type="entry name" value="Peptidase_S1_PA_chymotrypsin"/>
</dbReference>
<dbReference type="AlphaFoldDB" id="A0A9D7HNL8"/>
<dbReference type="Gene3D" id="1.25.40.10">
    <property type="entry name" value="Tetratricopeptide repeat domain"/>
    <property type="match status" value="1"/>
</dbReference>
<gene>
    <name evidence="3" type="ORF">IPH26_18965</name>
</gene>